<accession>A0A1G1Z541</accession>
<dbReference type="PANTHER" id="PTHR45987">
    <property type="entry name" value="39S RIBOSOMAL PROTEIN L12"/>
    <property type="match status" value="1"/>
</dbReference>
<feature type="domain" description="Large ribosomal subunit protein bL12 C-terminal" evidence="6">
    <location>
        <begin position="54"/>
        <end position="120"/>
    </location>
</feature>
<evidence type="ECO:0000313" key="8">
    <source>
        <dbReference type="EMBL" id="OGY59742.1"/>
    </source>
</evidence>
<dbReference type="Gene3D" id="1.20.5.710">
    <property type="entry name" value="Single helix bin"/>
    <property type="match status" value="1"/>
</dbReference>
<gene>
    <name evidence="4" type="primary">rplL</name>
    <name evidence="8" type="ORF">A3B23_02435</name>
</gene>
<dbReference type="Proteomes" id="UP000178744">
    <property type="component" value="Unassembled WGS sequence"/>
</dbReference>
<dbReference type="STRING" id="1797690.A3B23_02435"/>
<evidence type="ECO:0000256" key="4">
    <source>
        <dbReference type="HAMAP-Rule" id="MF_00368"/>
    </source>
</evidence>
<evidence type="ECO:0000313" key="9">
    <source>
        <dbReference type="Proteomes" id="UP000178744"/>
    </source>
</evidence>
<evidence type="ECO:0000259" key="6">
    <source>
        <dbReference type="Pfam" id="PF00542"/>
    </source>
</evidence>
<dbReference type="NCBIfam" id="TIGR00855">
    <property type="entry name" value="L12"/>
    <property type="match status" value="1"/>
</dbReference>
<dbReference type="HAMAP" id="MF_00368">
    <property type="entry name" value="Ribosomal_bL12"/>
    <property type="match status" value="1"/>
</dbReference>
<feature type="coiled-coil region" evidence="5">
    <location>
        <begin position="93"/>
        <end position="120"/>
    </location>
</feature>
<dbReference type="InterPro" id="IPR008932">
    <property type="entry name" value="Ribosomal_bL12_oligo"/>
</dbReference>
<comment type="subunit">
    <text evidence="4">Homodimer. Part of the ribosomal stalk of the 50S ribosomal subunit. Forms a multimeric L10(L12)X complex, where L10 forms an elongated spine to which 2 to 4 L12 dimers bind in a sequential fashion. Binds GTP-bound translation factors.</text>
</comment>
<dbReference type="GO" id="GO:0003735">
    <property type="term" value="F:structural constituent of ribosome"/>
    <property type="evidence" value="ECO:0007669"/>
    <property type="project" value="InterPro"/>
</dbReference>
<feature type="domain" description="Large ribosomal subunit protein bL12 oligomerization" evidence="7">
    <location>
        <begin position="2"/>
        <end position="49"/>
    </location>
</feature>
<reference evidence="8 9" key="1">
    <citation type="journal article" date="2016" name="Nat. Commun.">
        <title>Thousands of microbial genomes shed light on interconnected biogeochemical processes in an aquifer system.</title>
        <authorList>
            <person name="Anantharaman K."/>
            <person name="Brown C.T."/>
            <person name="Hug L.A."/>
            <person name="Sharon I."/>
            <person name="Castelle C.J."/>
            <person name="Probst A.J."/>
            <person name="Thomas B.C."/>
            <person name="Singh A."/>
            <person name="Wilkins M.J."/>
            <person name="Karaoz U."/>
            <person name="Brodie E.L."/>
            <person name="Williams K.H."/>
            <person name="Hubbard S.S."/>
            <person name="Banfield J.F."/>
        </authorList>
    </citation>
    <scope>NUCLEOTIDE SEQUENCE [LARGE SCALE GENOMIC DNA]</scope>
</reference>
<dbReference type="CDD" id="cd00387">
    <property type="entry name" value="Ribosomal_L7_L12"/>
    <property type="match status" value="1"/>
</dbReference>
<dbReference type="PANTHER" id="PTHR45987:SF4">
    <property type="entry name" value="LARGE RIBOSOMAL SUBUNIT PROTEIN BL12M"/>
    <property type="match status" value="1"/>
</dbReference>
<dbReference type="InterPro" id="IPR036235">
    <property type="entry name" value="Ribosomal_bL12_oligo_N_sf"/>
</dbReference>
<dbReference type="Pfam" id="PF16320">
    <property type="entry name" value="Ribosomal_L12_N"/>
    <property type="match status" value="1"/>
</dbReference>
<dbReference type="AlphaFoldDB" id="A0A1G1Z541"/>
<dbReference type="InterPro" id="IPR014719">
    <property type="entry name" value="Ribosomal_bL12_C/ClpS-like"/>
</dbReference>
<dbReference type="GO" id="GO:0006412">
    <property type="term" value="P:translation"/>
    <property type="evidence" value="ECO:0007669"/>
    <property type="project" value="UniProtKB-UniRule"/>
</dbReference>
<dbReference type="Pfam" id="PF00542">
    <property type="entry name" value="Ribosomal_L12"/>
    <property type="match status" value="1"/>
</dbReference>
<keyword evidence="3 4" id="KW-0687">Ribonucleoprotein</keyword>
<dbReference type="Gene3D" id="3.30.1390.10">
    <property type="match status" value="1"/>
</dbReference>
<comment type="similarity">
    <text evidence="1 4">Belongs to the bacterial ribosomal protein bL12 family.</text>
</comment>
<comment type="caution">
    <text evidence="8">The sequence shown here is derived from an EMBL/GenBank/DDBJ whole genome shotgun (WGS) entry which is preliminary data.</text>
</comment>
<dbReference type="GO" id="GO:0003729">
    <property type="term" value="F:mRNA binding"/>
    <property type="evidence" value="ECO:0007669"/>
    <property type="project" value="TreeGrafter"/>
</dbReference>
<sequence length="120" mass="12658">MTKDQFITEIEKMTVLEIADLVKAMEEKFGISATQAAAPAGAAGGEAAAEKTAFNVILKATGDQKINVIKAVKEATGLGLKEAKDLVDGAPKMVKENLKKEDAEELKKKLEAAGATVELQ</sequence>
<proteinExistence type="inferred from homology"/>
<dbReference type="InterPro" id="IPR013823">
    <property type="entry name" value="Ribosomal_bL12_C"/>
</dbReference>
<comment type="function">
    <text evidence="4">Forms part of the ribosomal stalk which helps the ribosome interact with GTP-bound translation factors. Is thus essential for accurate translation.</text>
</comment>
<protein>
    <recommendedName>
        <fullName evidence="4">Large ribosomal subunit protein bL12</fullName>
    </recommendedName>
</protein>
<evidence type="ECO:0000259" key="7">
    <source>
        <dbReference type="Pfam" id="PF16320"/>
    </source>
</evidence>
<dbReference type="EMBL" id="MHIY01000018">
    <property type="protein sequence ID" value="OGY59742.1"/>
    <property type="molecule type" value="Genomic_DNA"/>
</dbReference>
<dbReference type="SUPFAM" id="SSF54736">
    <property type="entry name" value="ClpS-like"/>
    <property type="match status" value="1"/>
</dbReference>
<dbReference type="GO" id="GO:0022625">
    <property type="term" value="C:cytosolic large ribosomal subunit"/>
    <property type="evidence" value="ECO:0007669"/>
    <property type="project" value="TreeGrafter"/>
</dbReference>
<keyword evidence="2 4" id="KW-0689">Ribosomal protein</keyword>
<evidence type="ECO:0000256" key="1">
    <source>
        <dbReference type="ARBA" id="ARBA00007197"/>
    </source>
</evidence>
<name>A0A1G1Z541_9BACT</name>
<evidence type="ECO:0000256" key="3">
    <source>
        <dbReference type="ARBA" id="ARBA00023274"/>
    </source>
</evidence>
<keyword evidence="5" id="KW-0175">Coiled coil</keyword>
<organism evidence="8 9">
    <name type="scientific">Candidatus Colwellbacteria bacterium RIFCSPLOWO2_01_FULL_48_10</name>
    <dbReference type="NCBI Taxonomy" id="1797690"/>
    <lineage>
        <taxon>Bacteria</taxon>
        <taxon>Candidatus Colwelliibacteriota</taxon>
    </lineage>
</organism>
<dbReference type="InterPro" id="IPR000206">
    <property type="entry name" value="Ribosomal_bL12"/>
</dbReference>
<dbReference type="FunFam" id="3.30.1390.10:FF:000001">
    <property type="entry name" value="50S ribosomal protein L7/L12"/>
    <property type="match status" value="1"/>
</dbReference>
<dbReference type="SUPFAM" id="SSF48300">
    <property type="entry name" value="Ribosomal protein L7/12, oligomerisation (N-terminal) domain"/>
    <property type="match status" value="1"/>
</dbReference>
<evidence type="ECO:0000256" key="5">
    <source>
        <dbReference type="SAM" id="Coils"/>
    </source>
</evidence>
<evidence type="ECO:0000256" key="2">
    <source>
        <dbReference type="ARBA" id="ARBA00022980"/>
    </source>
</evidence>